<protein>
    <submittedName>
        <fullName evidence="1">Uncharacterized protein</fullName>
    </submittedName>
</protein>
<sequence length="147" mass="16442">MDIAKCLTLIDLLCAREFPAAHGRTEHGESGPGYHIAALQTSEDFWEDDGTAWEETAEQYEADRDGLAERLGERWGQPHRFSLYSVLDRAMAGEDVAEPWAGLSGHVPDVQLWRVPQAERWVALGVSQWDKELPFQLLGIVTDADPP</sequence>
<organism evidence="1 2">
    <name type="scientific">Streptomyces bangladeshensis</name>
    <dbReference type="NCBI Taxonomy" id="295352"/>
    <lineage>
        <taxon>Bacteria</taxon>
        <taxon>Bacillati</taxon>
        <taxon>Actinomycetota</taxon>
        <taxon>Actinomycetes</taxon>
        <taxon>Kitasatosporales</taxon>
        <taxon>Streptomycetaceae</taxon>
        <taxon>Streptomyces</taxon>
    </lineage>
</organism>
<keyword evidence="2" id="KW-1185">Reference proteome</keyword>
<evidence type="ECO:0000313" key="1">
    <source>
        <dbReference type="EMBL" id="GAA2199202.1"/>
    </source>
</evidence>
<evidence type="ECO:0000313" key="2">
    <source>
        <dbReference type="Proteomes" id="UP001501391"/>
    </source>
</evidence>
<accession>A0ABN3BQH6</accession>
<dbReference type="Proteomes" id="UP001501391">
    <property type="component" value="Unassembled WGS sequence"/>
</dbReference>
<dbReference type="EMBL" id="BAAAOQ010000015">
    <property type="protein sequence ID" value="GAA2199202.1"/>
    <property type="molecule type" value="Genomic_DNA"/>
</dbReference>
<proteinExistence type="predicted"/>
<gene>
    <name evidence="1" type="ORF">GCM10009787_45080</name>
</gene>
<name>A0ABN3BQH6_9ACTN</name>
<comment type="caution">
    <text evidence="1">The sequence shown here is derived from an EMBL/GenBank/DDBJ whole genome shotgun (WGS) entry which is preliminary data.</text>
</comment>
<reference evidence="1 2" key="1">
    <citation type="journal article" date="2019" name="Int. J. Syst. Evol. Microbiol.">
        <title>The Global Catalogue of Microorganisms (GCM) 10K type strain sequencing project: providing services to taxonomists for standard genome sequencing and annotation.</title>
        <authorList>
            <consortium name="The Broad Institute Genomics Platform"/>
            <consortium name="The Broad Institute Genome Sequencing Center for Infectious Disease"/>
            <person name="Wu L."/>
            <person name="Ma J."/>
        </authorList>
    </citation>
    <scope>NUCLEOTIDE SEQUENCE [LARGE SCALE GENOMIC DNA]</scope>
    <source>
        <strain evidence="1 2">JCM 14924</strain>
    </source>
</reference>
<dbReference type="RefSeq" id="WP_346163412.1">
    <property type="nucleotide sequence ID" value="NZ_BAAAOQ010000015.1"/>
</dbReference>